<comment type="caution">
    <text evidence="2">The sequence shown here is derived from an EMBL/GenBank/DDBJ whole genome shotgun (WGS) entry which is preliminary data.</text>
</comment>
<dbReference type="Pfam" id="PF13649">
    <property type="entry name" value="Methyltransf_25"/>
    <property type="match status" value="1"/>
</dbReference>
<keyword evidence="3" id="KW-1185">Reference proteome</keyword>
<dbReference type="SUPFAM" id="SSF53335">
    <property type="entry name" value="S-adenosyl-L-methionine-dependent methyltransferases"/>
    <property type="match status" value="1"/>
</dbReference>
<dbReference type="RefSeq" id="WP_052425598.1">
    <property type="nucleotide sequence ID" value="NZ_BBKA01000059.1"/>
</dbReference>
<protein>
    <recommendedName>
        <fullName evidence="1">Methyltransferase domain-containing protein</fullName>
    </recommendedName>
</protein>
<evidence type="ECO:0000313" key="3">
    <source>
        <dbReference type="Proteomes" id="UP000193487"/>
    </source>
</evidence>
<proteinExistence type="predicted"/>
<dbReference type="InterPro" id="IPR050723">
    <property type="entry name" value="CFA/CMAS"/>
</dbReference>
<feature type="domain" description="Methyltransferase" evidence="1">
    <location>
        <begin position="172"/>
        <end position="271"/>
    </location>
</feature>
<dbReference type="OrthoDB" id="4680179at2"/>
<dbReference type="PANTHER" id="PTHR43667:SF2">
    <property type="entry name" value="FATTY ACID C-METHYL TRANSFERASE"/>
    <property type="match status" value="1"/>
</dbReference>
<reference evidence="2 3" key="1">
    <citation type="submission" date="2016-01" db="EMBL/GenBank/DDBJ databases">
        <title>The new phylogeny of the genus Mycobacterium.</title>
        <authorList>
            <person name="Tarcisio F."/>
            <person name="Conor M."/>
            <person name="Antonella G."/>
            <person name="Elisabetta G."/>
            <person name="Giulia F.S."/>
            <person name="Sara T."/>
            <person name="Anna F."/>
            <person name="Clotilde B."/>
            <person name="Roberto B."/>
            <person name="Veronica D.S."/>
            <person name="Fabio R."/>
            <person name="Monica P."/>
            <person name="Olivier J."/>
            <person name="Enrico T."/>
            <person name="Nicola S."/>
        </authorList>
    </citation>
    <scope>NUCLEOTIDE SEQUENCE [LARGE SCALE GENOMIC DNA]</scope>
    <source>
        <strain evidence="2 3">DSM 45166</strain>
    </source>
</reference>
<dbReference type="CDD" id="cd02440">
    <property type="entry name" value="AdoMet_MTases"/>
    <property type="match status" value="1"/>
</dbReference>
<name>A0A1X1Y9T3_9MYCO</name>
<dbReference type="Gene3D" id="3.40.50.150">
    <property type="entry name" value="Vaccinia Virus protein VP39"/>
    <property type="match status" value="1"/>
</dbReference>
<dbReference type="AlphaFoldDB" id="A0A1X1Y9T3"/>
<evidence type="ECO:0000259" key="1">
    <source>
        <dbReference type="Pfam" id="PF13649"/>
    </source>
</evidence>
<dbReference type="EMBL" id="LQPE01000038">
    <property type="protein sequence ID" value="ORW07816.1"/>
    <property type="molecule type" value="Genomic_DNA"/>
</dbReference>
<dbReference type="InterPro" id="IPR041698">
    <property type="entry name" value="Methyltransf_25"/>
</dbReference>
<dbReference type="PANTHER" id="PTHR43667">
    <property type="entry name" value="CYCLOPROPANE-FATTY-ACYL-PHOSPHOLIPID SYNTHASE"/>
    <property type="match status" value="1"/>
</dbReference>
<evidence type="ECO:0000313" key="2">
    <source>
        <dbReference type="EMBL" id="ORW07816.1"/>
    </source>
</evidence>
<organism evidence="2 3">
    <name type="scientific">Mycobacterium kyorinense</name>
    <dbReference type="NCBI Taxonomy" id="487514"/>
    <lineage>
        <taxon>Bacteria</taxon>
        <taxon>Bacillati</taxon>
        <taxon>Actinomycetota</taxon>
        <taxon>Actinomycetes</taxon>
        <taxon>Mycobacteriales</taxon>
        <taxon>Mycobacteriaceae</taxon>
        <taxon>Mycobacterium</taxon>
    </lineage>
</organism>
<sequence>MHATWWLPPTEALKNLRATLGLLADSRGLSRIRFLGAAERIGLIAALRRPATVDELGRTLSIGDVDLLTGLLDVGVAIGELRCRKGRYSLKGNRIRALASHDGECLRGFTAELADYRGDVYRDLPARLRTGERGQYLEEYDEVVARGSRLVEPFIARFVRRVVEDQSPHMMLEIGCGTGIYVRHAAEACPRLSVVVIDLSERVVALAKANLAAWGLADRCAVLHADIRDSDLAELAGPFDLITLHNNIYYFPPAEWRTLFAELRRRLAPTGRLVLTSMFAGSSLSAAELDLVLRATAGCWPLPQRGELVDALTHAGYGDVAFHRLLVTDPLFGVVAER</sequence>
<gene>
    <name evidence="2" type="ORF">AWC14_24260</name>
</gene>
<dbReference type="Proteomes" id="UP000193487">
    <property type="component" value="Unassembled WGS sequence"/>
</dbReference>
<dbReference type="InterPro" id="IPR029063">
    <property type="entry name" value="SAM-dependent_MTases_sf"/>
</dbReference>
<accession>A0A1X1Y9T3</accession>